<evidence type="ECO:0000313" key="5">
    <source>
        <dbReference type="EMBL" id="KAA9153772.1"/>
    </source>
</evidence>
<dbReference type="Pfam" id="PF14011">
    <property type="entry name" value="ESX-1_EspG"/>
    <property type="match status" value="1"/>
</dbReference>
<keyword evidence="6" id="KW-1185">Reference proteome</keyword>
<evidence type="ECO:0000256" key="4">
    <source>
        <dbReference type="ARBA" id="ARBA00023186"/>
    </source>
</evidence>
<evidence type="ECO:0000256" key="1">
    <source>
        <dbReference type="ARBA" id="ARBA00004496"/>
    </source>
</evidence>
<dbReference type="Proteomes" id="UP000319769">
    <property type="component" value="Unassembled WGS sequence"/>
</dbReference>
<comment type="similarity">
    <text evidence="2">Belongs to the EspG family.</text>
</comment>
<evidence type="ECO:0000256" key="2">
    <source>
        <dbReference type="ARBA" id="ARBA00006411"/>
    </source>
</evidence>
<evidence type="ECO:0000313" key="6">
    <source>
        <dbReference type="Proteomes" id="UP000319769"/>
    </source>
</evidence>
<dbReference type="EMBL" id="VMNW02000072">
    <property type="protein sequence ID" value="KAA9153772.1"/>
    <property type="molecule type" value="Genomic_DNA"/>
</dbReference>
<proteinExistence type="inferred from homology"/>
<evidence type="ECO:0000256" key="3">
    <source>
        <dbReference type="ARBA" id="ARBA00022490"/>
    </source>
</evidence>
<accession>A0A5N0UU58</accession>
<keyword evidence="4" id="KW-0143">Chaperone</keyword>
<gene>
    <name evidence="5" type="ORF">FPZ12_033530</name>
</gene>
<sequence>MIRVSASAFDILWQDLGFAGPPAPLDVRSVGQTQHERGDIREAVYGNLAERGLCPGGRLDTALAERLATLAEAEVYVECEALADLADEAPLRAVAAAGGRRAVLAAQPSRTIGLSAIRDTEIFSAVVDLVPPLEPGPGFGVTLPASALRGELADPVVEGEKGTHATQIREVLAIQARPVLAAGQFSVRARKDGRLRRAGGLSWFRTDVGSYFGAVAPGRGGQDWVTLAPADPARVAARLADLLD</sequence>
<dbReference type="RefSeq" id="WP_144750741.1">
    <property type="nucleotide sequence ID" value="NZ_VMNW02000072.1"/>
</dbReference>
<comment type="caution">
    <text evidence="5">The sequence shown here is derived from an EMBL/GenBank/DDBJ whole genome shotgun (WGS) entry which is preliminary data.</text>
</comment>
<comment type="subcellular location">
    <subcellularLocation>
        <location evidence="1">Cytoplasm</location>
    </subcellularLocation>
</comment>
<reference evidence="5" key="1">
    <citation type="submission" date="2019-09" db="EMBL/GenBank/DDBJ databases">
        <authorList>
            <person name="Teo W.F.A."/>
            <person name="Duangmal K."/>
        </authorList>
    </citation>
    <scope>NUCLEOTIDE SEQUENCE [LARGE SCALE GENOMIC DNA]</scope>
    <source>
        <strain evidence="5">K81G1</strain>
    </source>
</reference>
<dbReference type="AlphaFoldDB" id="A0A5N0UU58"/>
<dbReference type="OrthoDB" id="3636570at2"/>
<name>A0A5N0UU58_9PSEU</name>
<keyword evidence="3" id="KW-0963">Cytoplasm</keyword>
<organism evidence="5 6">
    <name type="scientific">Amycolatopsis acidicola</name>
    <dbReference type="NCBI Taxonomy" id="2596893"/>
    <lineage>
        <taxon>Bacteria</taxon>
        <taxon>Bacillati</taxon>
        <taxon>Actinomycetota</taxon>
        <taxon>Actinomycetes</taxon>
        <taxon>Pseudonocardiales</taxon>
        <taxon>Pseudonocardiaceae</taxon>
        <taxon>Amycolatopsis</taxon>
    </lineage>
</organism>
<protein>
    <submittedName>
        <fullName evidence="5">ESX secretion-associated protein EspG</fullName>
    </submittedName>
</protein>
<dbReference type="InterPro" id="IPR025734">
    <property type="entry name" value="EspG"/>
</dbReference>